<feature type="transmembrane region" description="Helical" evidence="5">
    <location>
        <begin position="6"/>
        <end position="25"/>
    </location>
</feature>
<dbReference type="EMBL" id="LKHV01000002">
    <property type="protein sequence ID" value="KRG19513.1"/>
    <property type="molecule type" value="Genomic_DNA"/>
</dbReference>
<dbReference type="InterPro" id="IPR052165">
    <property type="entry name" value="Membrane_assoc_protease"/>
</dbReference>
<name>A0A0Q9YIL1_9GAMM</name>
<feature type="transmembrane region" description="Helical" evidence="5">
    <location>
        <begin position="32"/>
        <end position="51"/>
    </location>
</feature>
<comment type="caution">
    <text evidence="7">The sequence shown here is derived from an EMBL/GenBank/DDBJ whole genome shotgun (WGS) entry which is preliminary data.</text>
</comment>
<feature type="domain" description="NfeD-like C-terminal" evidence="6">
    <location>
        <begin position="94"/>
        <end position="148"/>
    </location>
</feature>
<evidence type="ECO:0000313" key="8">
    <source>
        <dbReference type="EMBL" id="MCS5707510.1"/>
    </source>
</evidence>
<gene>
    <name evidence="7" type="primary">ybbJ</name>
    <name evidence="8" type="ORF">CC99x_001185</name>
    <name evidence="7" type="ORF">CC99x_00525</name>
</gene>
<dbReference type="Proteomes" id="UP000051494">
    <property type="component" value="Unassembled WGS sequence"/>
</dbReference>
<evidence type="ECO:0000313" key="7">
    <source>
        <dbReference type="EMBL" id="KRG19513.1"/>
    </source>
</evidence>
<dbReference type="RefSeq" id="WP_057623372.1">
    <property type="nucleotide sequence ID" value="NZ_LKHV02000001.1"/>
</dbReference>
<evidence type="ECO:0000259" key="6">
    <source>
        <dbReference type="Pfam" id="PF01957"/>
    </source>
</evidence>
<organism evidence="7">
    <name type="scientific">Candidatus Berkiella cookevillensis</name>
    <dbReference type="NCBI Taxonomy" id="437022"/>
    <lineage>
        <taxon>Bacteria</taxon>
        <taxon>Pseudomonadati</taxon>
        <taxon>Pseudomonadota</taxon>
        <taxon>Gammaproteobacteria</taxon>
        <taxon>Candidatus Berkiellales</taxon>
        <taxon>Candidatus Berkiellaceae</taxon>
        <taxon>Candidatus Berkiella</taxon>
    </lineage>
</organism>
<feature type="transmembrane region" description="Helical" evidence="5">
    <location>
        <begin position="57"/>
        <end position="77"/>
    </location>
</feature>
<reference evidence="8" key="2">
    <citation type="journal article" date="2016" name="Genome Announc.">
        <title>Draft Genome Sequences of Two Novel Amoeba-Resistant Intranuclear Bacteria, 'Candidatus Berkiella cookevillensis' and 'Candidatus Berkiella aquae'.</title>
        <authorList>
            <person name="Mehari Y.T."/>
            <person name="Arivett B.A."/>
            <person name="Farone A.L."/>
            <person name="Gunderson J.H."/>
            <person name="Farone M.B."/>
        </authorList>
    </citation>
    <scope>NUCLEOTIDE SEQUENCE</scope>
    <source>
        <strain evidence="8">CC99</strain>
    </source>
</reference>
<dbReference type="GO" id="GO:0005886">
    <property type="term" value="C:plasma membrane"/>
    <property type="evidence" value="ECO:0007669"/>
    <property type="project" value="TreeGrafter"/>
</dbReference>
<dbReference type="InterPro" id="IPR002810">
    <property type="entry name" value="NfeD-like_C"/>
</dbReference>
<dbReference type="STRING" id="437022.CC99x_00525"/>
<evidence type="ECO:0000313" key="9">
    <source>
        <dbReference type="Proteomes" id="UP000051494"/>
    </source>
</evidence>
<keyword evidence="4 5" id="KW-0472">Membrane</keyword>
<keyword evidence="9" id="KW-1185">Reference proteome</keyword>
<dbReference type="InterPro" id="IPR012340">
    <property type="entry name" value="NA-bd_OB-fold"/>
</dbReference>
<reference evidence="8" key="3">
    <citation type="submission" date="2021-06" db="EMBL/GenBank/DDBJ databases">
        <title>Genomic Description and Analysis of Intracellular Bacteria, Candidatus Berkiella cookevillensis and Candidatus Berkiella aquae.</title>
        <authorList>
            <person name="Kidane D.T."/>
            <person name="Mehari Y.T."/>
            <person name="Rice F.C."/>
            <person name="Arivett B.A."/>
            <person name="Farone A.L."/>
            <person name="Berk S.G."/>
            <person name="Farone M.B."/>
        </authorList>
    </citation>
    <scope>NUCLEOTIDE SEQUENCE</scope>
    <source>
        <strain evidence="8">CC99</strain>
    </source>
</reference>
<comment type="subcellular location">
    <subcellularLocation>
        <location evidence="1">Membrane</location>
        <topology evidence="1">Multi-pass membrane protein</topology>
    </subcellularLocation>
</comment>
<accession>A0A0Q9YIL1</accession>
<dbReference type="OrthoDB" id="9810336at2"/>
<dbReference type="PANTHER" id="PTHR33507:SF3">
    <property type="entry name" value="INNER MEMBRANE PROTEIN YBBJ"/>
    <property type="match status" value="1"/>
</dbReference>
<evidence type="ECO:0000256" key="5">
    <source>
        <dbReference type="SAM" id="Phobius"/>
    </source>
</evidence>
<dbReference type="Gene3D" id="2.40.50.140">
    <property type="entry name" value="Nucleic acid-binding proteins"/>
    <property type="match status" value="1"/>
</dbReference>
<dbReference type="SUPFAM" id="SSF141322">
    <property type="entry name" value="NfeD domain-like"/>
    <property type="match status" value="1"/>
</dbReference>
<proteinExistence type="predicted"/>
<evidence type="ECO:0000256" key="4">
    <source>
        <dbReference type="ARBA" id="ARBA00023136"/>
    </source>
</evidence>
<keyword evidence="2 5" id="KW-0812">Transmembrane</keyword>
<reference evidence="7" key="1">
    <citation type="submission" date="2015-09" db="EMBL/GenBank/DDBJ databases">
        <title>Draft Genome Sequences of Two Novel Amoeba-resistant Intranuclear Bacteria, Candidatus Berkiella cookevillensis and Candidatus Berkiella aquae.</title>
        <authorList>
            <person name="Mehari Y.T."/>
            <person name="Arivett B.A."/>
            <person name="Farone A.L."/>
            <person name="Gunderson J.H."/>
            <person name="Farone M.B."/>
        </authorList>
    </citation>
    <scope>NUCLEOTIDE SEQUENCE [LARGE SCALE GENOMIC DNA]</scope>
    <source>
        <strain evidence="7">CC99</strain>
    </source>
</reference>
<evidence type="ECO:0000256" key="2">
    <source>
        <dbReference type="ARBA" id="ARBA00022692"/>
    </source>
</evidence>
<evidence type="ECO:0000256" key="3">
    <source>
        <dbReference type="ARBA" id="ARBA00022989"/>
    </source>
</evidence>
<dbReference type="AlphaFoldDB" id="A0A0Q9YIL1"/>
<protein>
    <submittedName>
        <fullName evidence="7">Inner membrane protein YbbJ</fullName>
    </submittedName>
    <submittedName>
        <fullName evidence="8">NfeD family protein</fullName>
    </submittedName>
</protein>
<keyword evidence="3 5" id="KW-1133">Transmembrane helix</keyword>
<dbReference type="EMBL" id="LKHV02000001">
    <property type="protein sequence ID" value="MCS5707510.1"/>
    <property type="molecule type" value="Genomic_DNA"/>
</dbReference>
<evidence type="ECO:0000256" key="1">
    <source>
        <dbReference type="ARBA" id="ARBA00004141"/>
    </source>
</evidence>
<dbReference type="PANTHER" id="PTHR33507">
    <property type="entry name" value="INNER MEMBRANE PROTEIN YBBJ"/>
    <property type="match status" value="1"/>
</dbReference>
<dbReference type="Pfam" id="PF01957">
    <property type="entry name" value="NfeD"/>
    <property type="match status" value="1"/>
</dbReference>
<sequence length="150" mass="17102">MDAFFSQLEFWHWFAFAVLLIIVDVATGANFLFLWGGIAAAFVGVLLLIMPKMGWEYQLMIFGLGVMSSILVWFFFLRKHKPATDQPKLNLRNEQYIDRVFNLDEPIVNGRGKIRVGDTWWKVKGADLPQGTKIKVVAVDGVILIVEKVE</sequence>